<dbReference type="GO" id="GO:0016853">
    <property type="term" value="F:isomerase activity"/>
    <property type="evidence" value="ECO:0007669"/>
    <property type="project" value="UniProtKB-KW"/>
</dbReference>
<evidence type="ECO:0000256" key="2">
    <source>
        <dbReference type="ARBA" id="ARBA00023235"/>
    </source>
</evidence>
<dbReference type="Gene3D" id="1.50.10.10">
    <property type="match status" value="1"/>
</dbReference>
<evidence type="ECO:0000313" key="3">
    <source>
        <dbReference type="EMBL" id="QHI70152.1"/>
    </source>
</evidence>
<dbReference type="InterPro" id="IPR012341">
    <property type="entry name" value="6hp_glycosidase-like_sf"/>
</dbReference>
<dbReference type="Proteomes" id="UP000464954">
    <property type="component" value="Chromosome"/>
</dbReference>
<dbReference type="EMBL" id="CP047593">
    <property type="protein sequence ID" value="QHI70152.1"/>
    <property type="molecule type" value="Genomic_DNA"/>
</dbReference>
<sequence length="374" mass="43811">MDKEFGGYFTSLDRDGSVYDYTKYMWMQWRIVYMFSELHLSEYSRPGWLDIAERGFDFLYKHGRDETGHYYFALNRKGEPSIAAYNIFSDCFAAMGSAALYKATGTDRYRRAAEDAMNGYLARIDNPKAQWEKSLAGRQRFLSLGHYMMLANLGVIMDECLDADRYRSDLDSAISIVLDRFWNPELGLMFENVLPNGGFDLESCEGRMLNPGHVLEAMWFILNYFDRNGGDPHNLIKVAKIIKAALKTGWDTEHGGLFYFMDAQNKPHLELQWDMKLWWPQCEALIACLYAFKMTGDREFYDWFVKFNEWTWNHFRDPEFGEWYGYLNRQGAPTHSLKGGKWKTFFHLPRCLLMSVRLMQDIKNALTTTEFGEI</sequence>
<dbReference type="Pfam" id="PF07221">
    <property type="entry name" value="GlcNAc_2-epim"/>
    <property type="match status" value="1"/>
</dbReference>
<dbReference type="GO" id="GO:0005975">
    <property type="term" value="P:carbohydrate metabolic process"/>
    <property type="evidence" value="ECO:0007669"/>
    <property type="project" value="InterPro"/>
</dbReference>
<gene>
    <name evidence="3" type="ORF">GT409_12085</name>
</gene>
<organism evidence="3 4">
    <name type="scientific">Tichowtungia aerotolerans</name>
    <dbReference type="NCBI Taxonomy" id="2697043"/>
    <lineage>
        <taxon>Bacteria</taxon>
        <taxon>Pseudomonadati</taxon>
        <taxon>Kiritimatiellota</taxon>
        <taxon>Tichowtungiia</taxon>
        <taxon>Tichowtungiales</taxon>
        <taxon>Tichowtungiaceae</taxon>
        <taxon>Tichowtungia</taxon>
    </lineage>
</organism>
<protein>
    <submittedName>
        <fullName evidence="3">AGE family epimerase/isomerase</fullName>
    </submittedName>
</protein>
<reference evidence="3 4" key="1">
    <citation type="submission" date="2020-01" db="EMBL/GenBank/DDBJ databases">
        <title>Ponticoccus aerotolerans gen. nov., sp. nov., an anaerobic bacterium and proposal of Ponticoccusceae fam. nov., Ponticoccusles ord. nov. and Ponticoccuse classis nov. in the phylum Kiritimatiellaeota.</title>
        <authorList>
            <person name="Zhou L.Y."/>
            <person name="Du Z.J."/>
        </authorList>
    </citation>
    <scope>NUCLEOTIDE SEQUENCE [LARGE SCALE GENOMIC DNA]</scope>
    <source>
        <strain evidence="3 4">S-5007</strain>
    </source>
</reference>
<name>A0A6P1M7X8_9BACT</name>
<dbReference type="FunFam" id="1.50.10.10:FF:000021">
    <property type="entry name" value="N-acylglucosamine 2-epimerase"/>
    <property type="match status" value="1"/>
</dbReference>
<dbReference type="RefSeq" id="WP_160629331.1">
    <property type="nucleotide sequence ID" value="NZ_CP047593.1"/>
</dbReference>
<evidence type="ECO:0000256" key="1">
    <source>
        <dbReference type="ARBA" id="ARBA00008558"/>
    </source>
</evidence>
<dbReference type="PANTHER" id="PTHR15108">
    <property type="entry name" value="N-ACYLGLUCOSAMINE-2-EPIMERASE"/>
    <property type="match status" value="1"/>
</dbReference>
<proteinExistence type="inferred from homology"/>
<dbReference type="SUPFAM" id="SSF48208">
    <property type="entry name" value="Six-hairpin glycosidases"/>
    <property type="match status" value="1"/>
</dbReference>
<evidence type="ECO:0000313" key="4">
    <source>
        <dbReference type="Proteomes" id="UP000464954"/>
    </source>
</evidence>
<keyword evidence="4" id="KW-1185">Reference proteome</keyword>
<dbReference type="AlphaFoldDB" id="A0A6P1M7X8"/>
<keyword evidence="2 3" id="KW-0413">Isomerase</keyword>
<dbReference type="InterPro" id="IPR008928">
    <property type="entry name" value="6-hairpin_glycosidase_sf"/>
</dbReference>
<dbReference type="InterPro" id="IPR010819">
    <property type="entry name" value="AGE/CE"/>
</dbReference>
<accession>A0A6P1M7X8</accession>
<dbReference type="KEGG" id="taer:GT409_12085"/>
<comment type="similarity">
    <text evidence="1">Belongs to the N-acylglucosamine 2-epimerase family.</text>
</comment>